<dbReference type="PANTHER" id="PTHR39452:SF1">
    <property type="entry name" value="CHEY-P PHOSPHATASE CHEX"/>
    <property type="match status" value="1"/>
</dbReference>
<dbReference type="SUPFAM" id="SSF103039">
    <property type="entry name" value="CheC-like"/>
    <property type="match status" value="1"/>
</dbReference>
<dbReference type="InterPro" id="IPR028976">
    <property type="entry name" value="CheC-like_sf"/>
</dbReference>
<evidence type="ECO:0000259" key="2">
    <source>
        <dbReference type="Pfam" id="PF13690"/>
    </source>
</evidence>
<protein>
    <submittedName>
        <fullName evidence="3">Chemotaxis protein CheX</fullName>
    </submittedName>
</protein>
<keyword evidence="4" id="KW-1185">Reference proteome</keyword>
<dbReference type="Pfam" id="PF13690">
    <property type="entry name" value="CheX"/>
    <property type="match status" value="1"/>
</dbReference>
<reference evidence="4" key="1">
    <citation type="submission" date="2017-11" db="EMBL/GenBank/DDBJ databases">
        <authorList>
            <person name="Zhu W."/>
        </authorList>
    </citation>
    <scope>NUCLEOTIDE SEQUENCE [LARGE SCALE GENOMIC DNA]</scope>
    <source>
        <strain evidence="4">CAU 1051</strain>
    </source>
</reference>
<organism evidence="3 4">
    <name type="scientific">Oceanobacillus chungangensis</name>
    <dbReference type="NCBI Taxonomy" id="1229152"/>
    <lineage>
        <taxon>Bacteria</taxon>
        <taxon>Bacillati</taxon>
        <taxon>Bacillota</taxon>
        <taxon>Bacilli</taxon>
        <taxon>Bacillales</taxon>
        <taxon>Bacillaceae</taxon>
        <taxon>Oceanobacillus</taxon>
    </lineage>
</organism>
<name>A0A3D8PJH4_9BACI</name>
<dbReference type="Gene3D" id="3.40.1550.10">
    <property type="entry name" value="CheC-like"/>
    <property type="match status" value="1"/>
</dbReference>
<evidence type="ECO:0000313" key="3">
    <source>
        <dbReference type="EMBL" id="RDW15637.1"/>
    </source>
</evidence>
<gene>
    <name evidence="3" type="ORF">CWR45_17850</name>
</gene>
<dbReference type="AlphaFoldDB" id="A0A3D8PJH4"/>
<dbReference type="CDD" id="cd17906">
    <property type="entry name" value="CheX"/>
    <property type="match status" value="1"/>
</dbReference>
<dbReference type="EMBL" id="PIOD01000025">
    <property type="protein sequence ID" value="RDW15637.1"/>
    <property type="molecule type" value="Genomic_DNA"/>
</dbReference>
<proteinExistence type="predicted"/>
<dbReference type="InterPro" id="IPR028051">
    <property type="entry name" value="CheX-like_dom"/>
</dbReference>
<comment type="caution">
    <text evidence="3">The sequence shown here is derived from an EMBL/GenBank/DDBJ whole genome shotgun (WGS) entry which is preliminary data.</text>
</comment>
<dbReference type="RefSeq" id="WP_115751199.1">
    <property type="nucleotide sequence ID" value="NZ_PIOD01000025.1"/>
</dbReference>
<dbReference type="PANTHER" id="PTHR39452">
    <property type="entry name" value="CHEY-P PHOSPHATASE CHEX"/>
    <property type="match status" value="1"/>
</dbReference>
<accession>A0A3D8PJH4</accession>
<feature type="domain" description="Chemotaxis phosphatase CheX-like" evidence="2">
    <location>
        <begin position="48"/>
        <end position="125"/>
    </location>
</feature>
<keyword evidence="1" id="KW-0145">Chemotaxis</keyword>
<dbReference type="InterPro" id="IPR038756">
    <property type="entry name" value="CheX-like"/>
</dbReference>
<dbReference type="OrthoDB" id="9788100at2"/>
<sequence>MTITTNERNRYITNLLNEMHHSLQSIIPLDHELSKPSLQEHTLKLTFGVLIGITGDIRGKLIFSGNQSVFGSIAESMYGMAIEGEMLTSFSGELGNMIAGNLATNIVKYELRTDITAPTTIEGNTTLSGYDKAILLTASFGGADNLEIYLILD</sequence>
<evidence type="ECO:0000256" key="1">
    <source>
        <dbReference type="ARBA" id="ARBA00022500"/>
    </source>
</evidence>
<dbReference type="GO" id="GO:0006935">
    <property type="term" value="P:chemotaxis"/>
    <property type="evidence" value="ECO:0007669"/>
    <property type="project" value="UniProtKB-KW"/>
</dbReference>
<evidence type="ECO:0000313" key="4">
    <source>
        <dbReference type="Proteomes" id="UP000256520"/>
    </source>
</evidence>
<dbReference type="Proteomes" id="UP000256520">
    <property type="component" value="Unassembled WGS sequence"/>
</dbReference>